<dbReference type="InterPro" id="IPR000522">
    <property type="entry name" value="ABC_transptr_permease_BtuC"/>
</dbReference>
<feature type="transmembrane region" description="Helical" evidence="8">
    <location>
        <begin position="313"/>
        <end position="333"/>
    </location>
</feature>
<protein>
    <submittedName>
        <fullName evidence="9">Probable siderophore transport system permease protein yfhA</fullName>
    </submittedName>
</protein>
<feature type="transmembrane region" description="Helical" evidence="8">
    <location>
        <begin position="102"/>
        <end position="121"/>
    </location>
</feature>
<dbReference type="SUPFAM" id="SSF81345">
    <property type="entry name" value="ABC transporter involved in vitamin B12 uptake, BtuC"/>
    <property type="match status" value="1"/>
</dbReference>
<keyword evidence="3" id="KW-0813">Transport</keyword>
<keyword evidence="4" id="KW-1003">Cell membrane</keyword>
<reference evidence="9 10" key="1">
    <citation type="submission" date="2018-06" db="EMBL/GenBank/DDBJ databases">
        <authorList>
            <consortium name="Pathogen Informatics"/>
            <person name="Doyle S."/>
        </authorList>
    </citation>
    <scope>NUCLEOTIDE SEQUENCE [LARGE SCALE GENOMIC DNA]</scope>
    <source>
        <strain evidence="9 10">NCTC10571</strain>
    </source>
</reference>
<sequence>MAITSISEKIRDPRSKKRNLVMFLGLILLVAVLFISMIIGTANTSFSDLYNVFVGVQNTESYRILYHIRIPRVLTAMFAGINLAIAGCILQGVLKNPLADPGIIGVSAGAGLAAMVVMIVLPEYTNMVPIVAFVGAMVATLILFALAWEDGIQPLKLILAGVAVSAFFAGGMTCLMVFFSDKIQGTVNWMAGGFSGASWKHVTMILPYTIIGLVGVSISSKLLNALQLGDDVAKSLGTRVEATRFFLVTLAALLAASAVSVAGMLTFVGLIVPHMMRLVVGSDFNYLLPSSAIFGGILLIVADTVARTAFSPIEVPVGVFMSFIGAPFFLYLLKRGMQKR</sequence>
<evidence type="ECO:0000256" key="4">
    <source>
        <dbReference type="ARBA" id="ARBA00022475"/>
    </source>
</evidence>
<dbReference type="InterPro" id="IPR037294">
    <property type="entry name" value="ABC_BtuC-like"/>
</dbReference>
<keyword evidence="5 8" id="KW-0812">Transmembrane</keyword>
<gene>
    <name evidence="9" type="primary">yfhA_1</name>
    <name evidence="9" type="ORF">NCTC10571_01689</name>
</gene>
<dbReference type="Pfam" id="PF01032">
    <property type="entry name" value="FecCD"/>
    <property type="match status" value="1"/>
</dbReference>
<feature type="transmembrane region" description="Helical" evidence="8">
    <location>
        <begin position="127"/>
        <end position="148"/>
    </location>
</feature>
<dbReference type="CDD" id="cd06550">
    <property type="entry name" value="TM_ABC_iron-siderophores_like"/>
    <property type="match status" value="1"/>
</dbReference>
<feature type="transmembrane region" description="Helical" evidence="8">
    <location>
        <begin position="20"/>
        <end position="42"/>
    </location>
</feature>
<dbReference type="Proteomes" id="UP000255234">
    <property type="component" value="Unassembled WGS sequence"/>
</dbReference>
<feature type="transmembrane region" description="Helical" evidence="8">
    <location>
        <begin position="284"/>
        <end position="301"/>
    </location>
</feature>
<keyword evidence="7 8" id="KW-0472">Membrane</keyword>
<organism evidence="9 10">
    <name type="scientific">Megamonas hypermegale</name>
    <dbReference type="NCBI Taxonomy" id="158847"/>
    <lineage>
        <taxon>Bacteria</taxon>
        <taxon>Bacillati</taxon>
        <taxon>Bacillota</taxon>
        <taxon>Negativicutes</taxon>
        <taxon>Selenomonadales</taxon>
        <taxon>Selenomonadaceae</taxon>
        <taxon>Megamonas</taxon>
    </lineage>
</organism>
<evidence type="ECO:0000256" key="3">
    <source>
        <dbReference type="ARBA" id="ARBA00022448"/>
    </source>
</evidence>
<evidence type="ECO:0000313" key="9">
    <source>
        <dbReference type="EMBL" id="STY71533.1"/>
    </source>
</evidence>
<dbReference type="Gene3D" id="1.10.3470.10">
    <property type="entry name" value="ABC transporter involved in vitamin B12 uptake, BtuC"/>
    <property type="match status" value="1"/>
</dbReference>
<dbReference type="GO" id="GO:0005886">
    <property type="term" value="C:plasma membrane"/>
    <property type="evidence" value="ECO:0007669"/>
    <property type="project" value="UniProtKB-SubCell"/>
</dbReference>
<dbReference type="EMBL" id="UGPP01000001">
    <property type="protein sequence ID" value="STY71533.1"/>
    <property type="molecule type" value="Genomic_DNA"/>
</dbReference>
<dbReference type="FunFam" id="1.10.3470.10:FF:000001">
    <property type="entry name" value="Vitamin B12 ABC transporter permease BtuC"/>
    <property type="match status" value="1"/>
</dbReference>
<proteinExistence type="inferred from homology"/>
<comment type="similarity">
    <text evidence="2">Belongs to the binding-protein-dependent transport system permease family. FecCD subfamily.</text>
</comment>
<feature type="transmembrane region" description="Helical" evidence="8">
    <location>
        <begin position="245"/>
        <end position="272"/>
    </location>
</feature>
<feature type="transmembrane region" description="Helical" evidence="8">
    <location>
        <begin position="157"/>
        <end position="179"/>
    </location>
</feature>
<comment type="subcellular location">
    <subcellularLocation>
        <location evidence="1">Cell membrane</location>
        <topology evidence="1">Multi-pass membrane protein</topology>
    </subcellularLocation>
</comment>
<keyword evidence="6 8" id="KW-1133">Transmembrane helix</keyword>
<evidence type="ECO:0000313" key="10">
    <source>
        <dbReference type="Proteomes" id="UP000255234"/>
    </source>
</evidence>
<accession>A0A378NT21</accession>
<evidence type="ECO:0000256" key="1">
    <source>
        <dbReference type="ARBA" id="ARBA00004651"/>
    </source>
</evidence>
<dbReference type="GO" id="GO:0022857">
    <property type="term" value="F:transmembrane transporter activity"/>
    <property type="evidence" value="ECO:0007669"/>
    <property type="project" value="InterPro"/>
</dbReference>
<dbReference type="PANTHER" id="PTHR30472">
    <property type="entry name" value="FERRIC ENTEROBACTIN TRANSPORT SYSTEM PERMEASE PROTEIN"/>
    <property type="match status" value="1"/>
</dbReference>
<dbReference type="AlphaFoldDB" id="A0A378NT21"/>
<evidence type="ECO:0000256" key="8">
    <source>
        <dbReference type="SAM" id="Phobius"/>
    </source>
</evidence>
<evidence type="ECO:0000256" key="5">
    <source>
        <dbReference type="ARBA" id="ARBA00022692"/>
    </source>
</evidence>
<feature type="transmembrane region" description="Helical" evidence="8">
    <location>
        <begin position="70"/>
        <end position="90"/>
    </location>
</feature>
<evidence type="ECO:0000256" key="7">
    <source>
        <dbReference type="ARBA" id="ARBA00023136"/>
    </source>
</evidence>
<evidence type="ECO:0000256" key="6">
    <source>
        <dbReference type="ARBA" id="ARBA00022989"/>
    </source>
</evidence>
<dbReference type="PANTHER" id="PTHR30472:SF68">
    <property type="entry name" value="FERRICHROME TRANSPORT SYSTEM PERMEASE PROTEIN FHUB"/>
    <property type="match status" value="1"/>
</dbReference>
<dbReference type="RefSeq" id="WP_115151848.1">
    <property type="nucleotide sequence ID" value="NZ_UGPP01000001.1"/>
</dbReference>
<evidence type="ECO:0000256" key="2">
    <source>
        <dbReference type="ARBA" id="ARBA00007935"/>
    </source>
</evidence>
<dbReference type="STRING" id="1122216.GCA_000423385_00268"/>
<dbReference type="GO" id="GO:0033214">
    <property type="term" value="P:siderophore-iron import into cell"/>
    <property type="evidence" value="ECO:0007669"/>
    <property type="project" value="TreeGrafter"/>
</dbReference>
<name>A0A378NT21_9FIRM</name>